<dbReference type="KEGG" id="ptm:GSPATT00031376001"/>
<sequence length="75" mass="8638">MSRKRHSQRSKGGNPQQGIIQSRSTQQANCEDSLTTECLIRTFMDKGNMEDQILKTLFIDELRLKDRESKGIKPN</sequence>
<dbReference type="GeneID" id="5014327"/>
<keyword evidence="3" id="KW-1185">Reference proteome</keyword>
<proteinExistence type="predicted"/>
<accession>A0BRH8</accession>
<gene>
    <name evidence="2" type="ORF">GSPATT00031376001</name>
</gene>
<name>A0BRH8_PARTE</name>
<reference evidence="2 3" key="1">
    <citation type="journal article" date="2006" name="Nature">
        <title>Global trends of whole-genome duplications revealed by the ciliate Paramecium tetraurelia.</title>
        <authorList>
            <consortium name="Genoscope"/>
            <person name="Aury J.-M."/>
            <person name="Jaillon O."/>
            <person name="Duret L."/>
            <person name="Noel B."/>
            <person name="Jubin C."/>
            <person name="Porcel B.M."/>
            <person name="Segurens B."/>
            <person name="Daubin V."/>
            <person name="Anthouard V."/>
            <person name="Aiach N."/>
            <person name="Arnaiz O."/>
            <person name="Billaut A."/>
            <person name="Beisson J."/>
            <person name="Blanc I."/>
            <person name="Bouhouche K."/>
            <person name="Camara F."/>
            <person name="Duharcourt S."/>
            <person name="Guigo R."/>
            <person name="Gogendeau D."/>
            <person name="Katinka M."/>
            <person name="Keller A.-M."/>
            <person name="Kissmehl R."/>
            <person name="Klotz C."/>
            <person name="Koll F."/>
            <person name="Le Moue A."/>
            <person name="Lepere C."/>
            <person name="Malinsky S."/>
            <person name="Nowacki M."/>
            <person name="Nowak J.K."/>
            <person name="Plattner H."/>
            <person name="Poulain J."/>
            <person name="Ruiz F."/>
            <person name="Serrano V."/>
            <person name="Zagulski M."/>
            <person name="Dessen P."/>
            <person name="Betermier M."/>
            <person name="Weissenbach J."/>
            <person name="Scarpelli C."/>
            <person name="Schachter V."/>
            <person name="Sperling L."/>
            <person name="Meyer E."/>
            <person name="Cohen J."/>
            <person name="Wincker P."/>
        </authorList>
    </citation>
    <scope>NUCLEOTIDE SEQUENCE [LARGE SCALE GENOMIC DNA]</scope>
    <source>
        <strain evidence="2 3">Stock d4-2</strain>
    </source>
</reference>
<organism evidence="2 3">
    <name type="scientific">Paramecium tetraurelia</name>
    <dbReference type="NCBI Taxonomy" id="5888"/>
    <lineage>
        <taxon>Eukaryota</taxon>
        <taxon>Sar</taxon>
        <taxon>Alveolata</taxon>
        <taxon>Ciliophora</taxon>
        <taxon>Intramacronucleata</taxon>
        <taxon>Oligohymenophorea</taxon>
        <taxon>Peniculida</taxon>
        <taxon>Parameciidae</taxon>
        <taxon>Paramecium</taxon>
    </lineage>
</organism>
<protein>
    <submittedName>
        <fullName evidence="2">Uncharacterized protein</fullName>
    </submittedName>
</protein>
<dbReference type="AlphaFoldDB" id="A0BRH8"/>
<dbReference type="OrthoDB" id="10535215at2759"/>
<dbReference type="InParanoid" id="A0BRH8"/>
<evidence type="ECO:0000313" key="2">
    <source>
        <dbReference type="EMBL" id="CAK61145.1"/>
    </source>
</evidence>
<dbReference type="Proteomes" id="UP000000600">
    <property type="component" value="Unassembled WGS sequence"/>
</dbReference>
<feature type="region of interest" description="Disordered" evidence="1">
    <location>
        <begin position="1"/>
        <end position="31"/>
    </location>
</feature>
<evidence type="ECO:0000313" key="3">
    <source>
        <dbReference type="Proteomes" id="UP000000600"/>
    </source>
</evidence>
<dbReference type="EMBL" id="CT868011">
    <property type="protein sequence ID" value="CAK61145.1"/>
    <property type="molecule type" value="Genomic_DNA"/>
</dbReference>
<evidence type="ECO:0000256" key="1">
    <source>
        <dbReference type="SAM" id="MobiDB-lite"/>
    </source>
</evidence>
<dbReference type="HOGENOM" id="CLU_2676371_0_0_1"/>
<feature type="compositionally biased region" description="Polar residues" evidence="1">
    <location>
        <begin position="10"/>
        <end position="31"/>
    </location>
</feature>
<dbReference type="RefSeq" id="XP_001428543.1">
    <property type="nucleotide sequence ID" value="XM_001428506.1"/>
</dbReference>